<proteinExistence type="inferred from homology"/>
<evidence type="ECO:0000256" key="3">
    <source>
        <dbReference type="ARBA" id="ARBA00022692"/>
    </source>
</evidence>
<evidence type="ECO:0000256" key="7">
    <source>
        <dbReference type="SAM" id="Phobius"/>
    </source>
</evidence>
<evidence type="ECO:0000256" key="5">
    <source>
        <dbReference type="ARBA" id="ARBA00023136"/>
    </source>
</evidence>
<feature type="transmembrane region" description="Helical" evidence="7">
    <location>
        <begin position="99"/>
        <end position="118"/>
    </location>
</feature>
<feature type="transmembrane region" description="Helical" evidence="7">
    <location>
        <begin position="314"/>
        <end position="336"/>
    </location>
</feature>
<dbReference type="InterPro" id="IPR036259">
    <property type="entry name" value="MFS_trans_sf"/>
</dbReference>
<feature type="transmembrane region" description="Helical" evidence="7">
    <location>
        <begin position="343"/>
        <end position="361"/>
    </location>
</feature>
<name>A0AAV6X4G8_9LAMI</name>
<reference evidence="9" key="1">
    <citation type="submission" date="2019-10" db="EMBL/GenBank/DDBJ databases">
        <authorList>
            <person name="Zhang R."/>
            <person name="Pan Y."/>
            <person name="Wang J."/>
            <person name="Ma R."/>
            <person name="Yu S."/>
        </authorList>
    </citation>
    <scope>NUCLEOTIDE SEQUENCE</scope>
    <source>
        <strain evidence="9">LA-IB0</strain>
        <tissue evidence="9">Leaf</tissue>
    </source>
</reference>
<evidence type="ECO:0000259" key="8">
    <source>
        <dbReference type="PROSITE" id="PS50850"/>
    </source>
</evidence>
<keyword evidence="5 7" id="KW-0472">Membrane</keyword>
<keyword evidence="3 7" id="KW-0812">Transmembrane</keyword>
<protein>
    <recommendedName>
        <fullName evidence="8">Major facilitator superfamily (MFS) profile domain-containing protein</fullName>
    </recommendedName>
</protein>
<feature type="transmembrane region" description="Helical" evidence="7">
    <location>
        <begin position="125"/>
        <end position="145"/>
    </location>
</feature>
<evidence type="ECO:0000313" key="10">
    <source>
        <dbReference type="Proteomes" id="UP000826271"/>
    </source>
</evidence>
<evidence type="ECO:0000256" key="2">
    <source>
        <dbReference type="ARBA" id="ARBA00022448"/>
    </source>
</evidence>
<dbReference type="SUPFAM" id="SSF103473">
    <property type="entry name" value="MFS general substrate transporter"/>
    <property type="match status" value="1"/>
</dbReference>
<dbReference type="PANTHER" id="PTHR23511:SF5">
    <property type="entry name" value="MAJOR FACILITATOR-TYPE TRANSPORTER HXNZ-RELATED"/>
    <property type="match status" value="1"/>
</dbReference>
<dbReference type="PANTHER" id="PTHR23511">
    <property type="entry name" value="SYNAPTIC VESICLE GLYCOPROTEIN 2"/>
    <property type="match status" value="1"/>
</dbReference>
<feature type="transmembrane region" description="Helical" evidence="7">
    <location>
        <begin position="367"/>
        <end position="390"/>
    </location>
</feature>
<dbReference type="PROSITE" id="PS00216">
    <property type="entry name" value="SUGAR_TRANSPORT_1"/>
    <property type="match status" value="1"/>
</dbReference>
<evidence type="ECO:0000256" key="1">
    <source>
        <dbReference type="ARBA" id="ARBA00004141"/>
    </source>
</evidence>
<dbReference type="InterPro" id="IPR020846">
    <property type="entry name" value="MFS_dom"/>
</dbReference>
<comment type="similarity">
    <text evidence="6">Belongs to the major facilitator superfamily. Phosphate:H(+) symporter (TC 2.A.1.9) family.</text>
</comment>
<keyword evidence="2" id="KW-0813">Transport</keyword>
<dbReference type="AlphaFoldDB" id="A0AAV6X4G8"/>
<comment type="subcellular location">
    <subcellularLocation>
        <location evidence="1">Membrane</location>
        <topology evidence="1">Multi-pass membrane protein</topology>
    </subcellularLocation>
</comment>
<feature type="transmembrane region" description="Helical" evidence="7">
    <location>
        <begin position="402"/>
        <end position="425"/>
    </location>
</feature>
<sequence>MGDDDYDEERRRQGYTVDEALSTMGFGNFQGFALCFGGTGWFADAMEISLLSFIGPALKSEWLISPNEESFLSSAIFGGMFIGACESSEMKLILTQWRMGIQCVTMITSGAGLLSAFSPDYKSLVILRFFVGFGAVGGHVFHSWFLEFIPRSNRGAWMLVISGFWVIGELLEASLAWAHCHPKIRYLFMKGRTNEAIRVLEKVAIINRKELPTGNLVSDQQRIRIDEENVTSEETHLLSSNEKNTTSIQTCLKSLLGLFSPDLLTTTLLLLLLSFAYTFAYYGLQLMISALSSGQSDCHTLNSIFSENVPKDSLYIDVFITYIAELPGLVLAAILVDRLGRKLSIEILTMMAVILILPMLSHQSGTVTIALLVGARTFHSAAFSTLAIYAKEVYPTSIRGSGSGLVTAFGKIGGVICPLVAVGLVRGCHQTLAVIMFGIIILISGIGVIFFRFEMKGRALSDFTSDTK</sequence>
<dbReference type="PROSITE" id="PS50850">
    <property type="entry name" value="MFS"/>
    <property type="match status" value="1"/>
</dbReference>
<keyword evidence="10" id="KW-1185">Reference proteome</keyword>
<comment type="caution">
    <text evidence="9">The sequence shown here is derived from an EMBL/GenBank/DDBJ whole genome shotgun (WGS) entry which is preliminary data.</text>
</comment>
<dbReference type="InterPro" id="IPR005829">
    <property type="entry name" value="Sugar_transporter_CS"/>
</dbReference>
<organism evidence="9 10">
    <name type="scientific">Buddleja alternifolia</name>
    <dbReference type="NCBI Taxonomy" id="168488"/>
    <lineage>
        <taxon>Eukaryota</taxon>
        <taxon>Viridiplantae</taxon>
        <taxon>Streptophyta</taxon>
        <taxon>Embryophyta</taxon>
        <taxon>Tracheophyta</taxon>
        <taxon>Spermatophyta</taxon>
        <taxon>Magnoliopsida</taxon>
        <taxon>eudicotyledons</taxon>
        <taxon>Gunneridae</taxon>
        <taxon>Pentapetalae</taxon>
        <taxon>asterids</taxon>
        <taxon>lamiids</taxon>
        <taxon>Lamiales</taxon>
        <taxon>Scrophulariaceae</taxon>
        <taxon>Buddlejeae</taxon>
        <taxon>Buddleja</taxon>
    </lineage>
</organism>
<feature type="transmembrane region" description="Helical" evidence="7">
    <location>
        <begin position="157"/>
        <end position="180"/>
    </location>
</feature>
<dbReference type="Pfam" id="PF00083">
    <property type="entry name" value="Sugar_tr"/>
    <property type="match status" value="1"/>
</dbReference>
<keyword evidence="4 7" id="KW-1133">Transmembrane helix</keyword>
<feature type="transmembrane region" description="Helical" evidence="7">
    <location>
        <begin position="263"/>
        <end position="284"/>
    </location>
</feature>
<dbReference type="GO" id="GO:0022857">
    <property type="term" value="F:transmembrane transporter activity"/>
    <property type="evidence" value="ECO:0007669"/>
    <property type="project" value="InterPro"/>
</dbReference>
<evidence type="ECO:0000313" key="9">
    <source>
        <dbReference type="EMBL" id="KAG8376295.1"/>
    </source>
</evidence>
<evidence type="ECO:0000256" key="6">
    <source>
        <dbReference type="ARBA" id="ARBA00044504"/>
    </source>
</evidence>
<accession>A0AAV6X4G8</accession>
<gene>
    <name evidence="9" type="ORF">BUALT_Bualt09G0048400</name>
</gene>
<dbReference type="InterPro" id="IPR005828">
    <property type="entry name" value="MFS_sugar_transport-like"/>
</dbReference>
<dbReference type="EMBL" id="WHWC01000009">
    <property type="protein sequence ID" value="KAG8376295.1"/>
    <property type="molecule type" value="Genomic_DNA"/>
</dbReference>
<feature type="transmembrane region" description="Helical" evidence="7">
    <location>
        <begin position="431"/>
        <end position="451"/>
    </location>
</feature>
<dbReference type="GO" id="GO:0016020">
    <property type="term" value="C:membrane"/>
    <property type="evidence" value="ECO:0007669"/>
    <property type="project" value="UniProtKB-SubCell"/>
</dbReference>
<dbReference type="Proteomes" id="UP000826271">
    <property type="component" value="Unassembled WGS sequence"/>
</dbReference>
<evidence type="ECO:0000256" key="4">
    <source>
        <dbReference type="ARBA" id="ARBA00022989"/>
    </source>
</evidence>
<feature type="domain" description="Major facilitator superfamily (MFS) profile" evidence="8">
    <location>
        <begin position="33"/>
        <end position="456"/>
    </location>
</feature>
<dbReference type="Gene3D" id="1.20.1250.20">
    <property type="entry name" value="MFS general substrate transporter like domains"/>
    <property type="match status" value="2"/>
</dbReference>